<dbReference type="Proteomes" id="UP001432360">
    <property type="component" value="Chromosome"/>
</dbReference>
<accession>A0ABZ2BAV6</accession>
<dbReference type="EMBL" id="CP133148">
    <property type="protein sequence ID" value="WVT04655.1"/>
    <property type="molecule type" value="Genomic_DNA"/>
</dbReference>
<gene>
    <name evidence="1" type="ORF">RB548_04380</name>
</gene>
<protein>
    <submittedName>
        <fullName evidence="1">Uncharacterized protein</fullName>
    </submittedName>
</protein>
<dbReference type="RefSeq" id="WP_331373816.1">
    <property type="nucleotide sequence ID" value="NZ_CP133148.1"/>
</dbReference>
<keyword evidence="2" id="KW-1185">Reference proteome</keyword>
<reference evidence="1" key="1">
    <citation type="submission" date="2023-08" db="EMBL/GenBank/DDBJ databases">
        <title>Complete genome sequence of Sinorhizobium chiapanecum ITTG S70 isolated from Acaciella angustissima nodules in Chiapas-Mexico.</title>
        <authorList>
            <person name="Rincon-Rosales R."/>
            <person name="Rogel M.A."/>
            <person name="Rincon-Medina C.I."/>
            <person name="Guerrero G."/>
            <person name="Manzano-Gomez L.A."/>
            <person name="Lopez-Lopez A."/>
            <person name="Rincon Molina F.A."/>
            <person name="Martinez-Romero E."/>
        </authorList>
    </citation>
    <scope>NUCLEOTIDE SEQUENCE</scope>
    <source>
        <strain evidence="1">ITTG S70</strain>
    </source>
</reference>
<proteinExistence type="predicted"/>
<name>A0ABZ2BAV6_9HYPH</name>
<evidence type="ECO:0000313" key="1">
    <source>
        <dbReference type="EMBL" id="WVT04655.1"/>
    </source>
</evidence>
<sequence length="125" mass="13738">MTRDEARALWASSGLTYAVLTLGRLQDLRDLIGAEMKASGLFSPSNRTAGTYRMHSKIDANIGADGWWAGLQCRSYYFKNREAVSFNGNGLIGFAGWSDETNVQPILAGFSKWVETLVEQRSVAA</sequence>
<evidence type="ECO:0000313" key="2">
    <source>
        <dbReference type="Proteomes" id="UP001432360"/>
    </source>
</evidence>
<organism evidence="1 2">
    <name type="scientific">Sinorhizobium chiapasense</name>
    <dbReference type="NCBI Taxonomy" id="501572"/>
    <lineage>
        <taxon>Bacteria</taxon>
        <taxon>Pseudomonadati</taxon>
        <taxon>Pseudomonadota</taxon>
        <taxon>Alphaproteobacteria</taxon>
        <taxon>Hyphomicrobiales</taxon>
        <taxon>Rhizobiaceae</taxon>
        <taxon>Sinorhizobium/Ensifer group</taxon>
        <taxon>Sinorhizobium</taxon>
    </lineage>
</organism>